<feature type="domain" description="Erythromycin biosynthesis protein CIII-like C-terminal" evidence="2">
    <location>
        <begin position="281"/>
        <end position="381"/>
    </location>
</feature>
<accession>A0ABT4SZD5</accession>
<dbReference type="EMBL" id="JAPNUD010000044">
    <property type="protein sequence ID" value="MDA0642524.1"/>
    <property type="molecule type" value="Genomic_DNA"/>
</dbReference>
<dbReference type="PANTHER" id="PTHR48050">
    <property type="entry name" value="STEROL 3-BETA-GLUCOSYLTRANSFERASE"/>
    <property type="match status" value="1"/>
</dbReference>
<reference evidence="3 4" key="1">
    <citation type="submission" date="2022-11" db="EMBL/GenBank/DDBJ databases">
        <title>Nonomuraea corallina sp. nov., a new species of the genus Nonomuraea isolated from sea side sediment in Thai sea.</title>
        <authorList>
            <person name="Ngamcharungchit C."/>
            <person name="Matsumoto A."/>
            <person name="Suriyachadkun C."/>
            <person name="Panbangred W."/>
            <person name="Inahashi Y."/>
            <person name="Intra B."/>
        </authorList>
    </citation>
    <scope>NUCLEOTIDE SEQUENCE [LARGE SCALE GENOMIC DNA]</scope>
    <source>
        <strain evidence="3 4">DSM 43553</strain>
    </source>
</reference>
<dbReference type="Proteomes" id="UP001212498">
    <property type="component" value="Unassembled WGS sequence"/>
</dbReference>
<sequence>MGSRGDVQPYLALARGLMAAGHRPLLAAPRRFGPLAAAHEVEFAPLTDEMLALQDTVRGQGVRAAITAAGAVKPMLRRLLDDQAALTAGPADVVVYHPKSLGGPYVAEKLGVPALAGLLLPLYLPTAAFPSPILPVRVPRALNRASWRISSAVEAPYRGTVREWRAGPLGLRGRCRPVADLVRAGGVLHAWSPYLLPAPADWPADAQPTGFWTLPTPGGWTPPERLARFLEDGDPPVYVGFGSSYSGDAERLTATVLEAVRLTGRRAILATGWGALRQGSEPDGVLMIDEAPHDWLLPRVAAAVHHGGIGTVAAALRAGVPQVIRPFLGDQPFWADRLHRIGVAPAPVTGRLTPGKLAAAVEASAVLASAARALAAQVGAEDGVTTAVARIARAKGARGPAPRTDGDTSPLP</sequence>
<dbReference type="InterPro" id="IPR004276">
    <property type="entry name" value="GlycoTrans_28_N"/>
</dbReference>
<gene>
    <name evidence="3" type="ORF">OUY24_17965</name>
</gene>
<evidence type="ECO:0000259" key="2">
    <source>
        <dbReference type="Pfam" id="PF06722"/>
    </source>
</evidence>
<evidence type="ECO:0000313" key="4">
    <source>
        <dbReference type="Proteomes" id="UP001212498"/>
    </source>
</evidence>
<feature type="domain" description="Glycosyltransferase family 28 N-terminal" evidence="1">
    <location>
        <begin position="2"/>
        <end position="123"/>
    </location>
</feature>
<dbReference type="Pfam" id="PF03033">
    <property type="entry name" value="Glyco_transf_28"/>
    <property type="match status" value="1"/>
</dbReference>
<keyword evidence="4" id="KW-1185">Reference proteome</keyword>
<dbReference type="PANTHER" id="PTHR48050:SF13">
    <property type="entry name" value="STEROL 3-BETA-GLUCOSYLTRANSFERASE UGT80A2"/>
    <property type="match status" value="1"/>
</dbReference>
<proteinExistence type="predicted"/>
<dbReference type="InterPro" id="IPR050426">
    <property type="entry name" value="Glycosyltransferase_28"/>
</dbReference>
<dbReference type="Gene3D" id="3.40.50.2000">
    <property type="entry name" value="Glycogen Phosphorylase B"/>
    <property type="match status" value="2"/>
</dbReference>
<name>A0ABT4SZD5_9ACTN</name>
<protein>
    <submittedName>
        <fullName evidence="3">Glycosyltransferase</fullName>
    </submittedName>
</protein>
<evidence type="ECO:0000259" key="1">
    <source>
        <dbReference type="Pfam" id="PF03033"/>
    </source>
</evidence>
<dbReference type="SUPFAM" id="SSF53756">
    <property type="entry name" value="UDP-Glycosyltransferase/glycogen phosphorylase"/>
    <property type="match status" value="1"/>
</dbReference>
<dbReference type="InterPro" id="IPR010610">
    <property type="entry name" value="EryCIII-like_C"/>
</dbReference>
<dbReference type="Pfam" id="PF06722">
    <property type="entry name" value="EryCIII-like_C"/>
    <property type="match status" value="1"/>
</dbReference>
<dbReference type="InterPro" id="IPR002213">
    <property type="entry name" value="UDP_glucos_trans"/>
</dbReference>
<organism evidence="3 4">
    <name type="scientific">Nonomuraea ferruginea</name>
    <dbReference type="NCBI Taxonomy" id="46174"/>
    <lineage>
        <taxon>Bacteria</taxon>
        <taxon>Bacillati</taxon>
        <taxon>Actinomycetota</taxon>
        <taxon>Actinomycetes</taxon>
        <taxon>Streptosporangiales</taxon>
        <taxon>Streptosporangiaceae</taxon>
        <taxon>Nonomuraea</taxon>
    </lineage>
</organism>
<evidence type="ECO:0000313" key="3">
    <source>
        <dbReference type="EMBL" id="MDA0642524.1"/>
    </source>
</evidence>
<comment type="caution">
    <text evidence="3">The sequence shown here is derived from an EMBL/GenBank/DDBJ whole genome shotgun (WGS) entry which is preliminary data.</text>
</comment>
<dbReference type="CDD" id="cd03784">
    <property type="entry name" value="GT1_Gtf-like"/>
    <property type="match status" value="1"/>
</dbReference>